<keyword evidence="2" id="KW-1185">Reference proteome</keyword>
<accession>A0A498IZ93</accession>
<dbReference type="AlphaFoldDB" id="A0A498IZ93"/>
<gene>
    <name evidence="1" type="ORF">DVH24_000187</name>
</gene>
<evidence type="ECO:0000313" key="2">
    <source>
        <dbReference type="Proteomes" id="UP000290289"/>
    </source>
</evidence>
<dbReference type="Proteomes" id="UP000290289">
    <property type="component" value="Chromosome 9"/>
</dbReference>
<evidence type="ECO:0000313" key="1">
    <source>
        <dbReference type="EMBL" id="RXH88588.1"/>
    </source>
</evidence>
<protein>
    <submittedName>
        <fullName evidence="1">Uncharacterized protein</fullName>
    </submittedName>
</protein>
<comment type="caution">
    <text evidence="1">The sequence shown here is derived from an EMBL/GenBank/DDBJ whole genome shotgun (WGS) entry which is preliminary data.</text>
</comment>
<organism evidence="1 2">
    <name type="scientific">Malus domestica</name>
    <name type="common">Apple</name>
    <name type="synonym">Pyrus malus</name>
    <dbReference type="NCBI Taxonomy" id="3750"/>
    <lineage>
        <taxon>Eukaryota</taxon>
        <taxon>Viridiplantae</taxon>
        <taxon>Streptophyta</taxon>
        <taxon>Embryophyta</taxon>
        <taxon>Tracheophyta</taxon>
        <taxon>Spermatophyta</taxon>
        <taxon>Magnoliopsida</taxon>
        <taxon>eudicotyledons</taxon>
        <taxon>Gunneridae</taxon>
        <taxon>Pentapetalae</taxon>
        <taxon>rosids</taxon>
        <taxon>fabids</taxon>
        <taxon>Rosales</taxon>
        <taxon>Rosaceae</taxon>
        <taxon>Amygdaloideae</taxon>
        <taxon>Maleae</taxon>
        <taxon>Malus</taxon>
    </lineage>
</organism>
<sequence>MDVIKTQQISSRPIEKVIVHLLVLFASASSEFYSAPPETPFNSETSCIRQGRILGNTSHKLKQASETDHHAQVTVVKKIADAKLAKDFQAKAQRLAAERETRLDPWRLTDGADPLIRQVVQILSFSMRYFHWKKKSEDDDSSMLFLPSM</sequence>
<reference evidence="1 2" key="1">
    <citation type="submission" date="2018-10" db="EMBL/GenBank/DDBJ databases">
        <title>A high-quality apple genome assembly.</title>
        <authorList>
            <person name="Hu J."/>
        </authorList>
    </citation>
    <scope>NUCLEOTIDE SEQUENCE [LARGE SCALE GENOMIC DNA]</scope>
    <source>
        <strain evidence="2">cv. HFTH1</strain>
        <tissue evidence="1">Young leaf</tissue>
    </source>
</reference>
<name>A0A498IZ93_MALDO</name>
<dbReference type="EMBL" id="RDQH01000335">
    <property type="protein sequence ID" value="RXH88588.1"/>
    <property type="molecule type" value="Genomic_DNA"/>
</dbReference>
<proteinExistence type="predicted"/>